<evidence type="ECO:0000313" key="2">
    <source>
        <dbReference type="EMBL" id="KNZ44947.1"/>
    </source>
</evidence>
<comment type="caution">
    <text evidence="2">The sequence shown here is derived from an EMBL/GenBank/DDBJ whole genome shotgun (WGS) entry which is preliminary data.</text>
</comment>
<keyword evidence="3" id="KW-1185">Reference proteome</keyword>
<name>A0A0L6U9I9_9BASI</name>
<dbReference type="EMBL" id="LAVV01014216">
    <property type="protein sequence ID" value="KNZ44947.1"/>
    <property type="molecule type" value="Genomic_DNA"/>
</dbReference>
<dbReference type="VEuPathDB" id="FungiDB:VP01_8650g1"/>
<proteinExistence type="predicted"/>
<dbReference type="OrthoDB" id="5552562at2759"/>
<gene>
    <name evidence="2" type="ORF">VP01_8650g1</name>
</gene>
<dbReference type="AlphaFoldDB" id="A0A0L6U9I9"/>
<evidence type="ECO:0000313" key="3">
    <source>
        <dbReference type="Proteomes" id="UP000037035"/>
    </source>
</evidence>
<organism evidence="2 3">
    <name type="scientific">Puccinia sorghi</name>
    <dbReference type="NCBI Taxonomy" id="27349"/>
    <lineage>
        <taxon>Eukaryota</taxon>
        <taxon>Fungi</taxon>
        <taxon>Dikarya</taxon>
        <taxon>Basidiomycota</taxon>
        <taxon>Pucciniomycotina</taxon>
        <taxon>Pucciniomycetes</taxon>
        <taxon>Pucciniales</taxon>
        <taxon>Pucciniaceae</taxon>
        <taxon>Puccinia</taxon>
    </lineage>
</organism>
<dbReference type="Proteomes" id="UP000037035">
    <property type="component" value="Unassembled WGS sequence"/>
</dbReference>
<dbReference type="Pfam" id="PF03732">
    <property type="entry name" value="Retrotrans_gag"/>
    <property type="match status" value="1"/>
</dbReference>
<accession>A0A0L6U9I9</accession>
<sequence>MDRGTAAKAFVGHIGLHDITYPQRFPTDSIKVAFAVLFMKDYAANWSQPYLDKVFNGELVVFNDFLNDFKSSFFDHNHRHRAEVALQNLCQTVTVLAYMQDFNQHTRIFGWANTPLMSLYQHGLKEKIQLAVVMSNLEFDSMQVMALKAGPTLSLTQFK</sequence>
<reference evidence="2 3" key="1">
    <citation type="submission" date="2015-08" db="EMBL/GenBank/DDBJ databases">
        <title>Next Generation Sequencing and Analysis of the Genome of Puccinia sorghi L Schw, the Causal Agent of Maize Common Rust.</title>
        <authorList>
            <person name="Rochi L."/>
            <person name="Burguener G."/>
            <person name="Darino M."/>
            <person name="Turjanski A."/>
            <person name="Kreff E."/>
            <person name="Dieguez M.J."/>
            <person name="Sacco F."/>
        </authorList>
    </citation>
    <scope>NUCLEOTIDE SEQUENCE [LARGE SCALE GENOMIC DNA]</scope>
    <source>
        <strain evidence="2 3">RO10H11247</strain>
    </source>
</reference>
<dbReference type="InterPro" id="IPR005162">
    <property type="entry name" value="Retrotrans_gag_dom"/>
</dbReference>
<evidence type="ECO:0000259" key="1">
    <source>
        <dbReference type="Pfam" id="PF03732"/>
    </source>
</evidence>
<protein>
    <recommendedName>
        <fullName evidence="1">Retrotransposon gag domain-containing protein</fullName>
    </recommendedName>
</protein>
<feature type="domain" description="Retrotransposon gag" evidence="1">
    <location>
        <begin position="34"/>
        <end position="126"/>
    </location>
</feature>